<dbReference type="AlphaFoldDB" id="A0A834EA79"/>
<dbReference type="Proteomes" id="UP000664940">
    <property type="component" value="Unassembled WGS sequence"/>
</dbReference>
<protein>
    <submittedName>
        <fullName evidence="2">Uncharacterized protein</fullName>
    </submittedName>
</protein>
<gene>
    <name evidence="2" type="ORF">HJG60_010736</name>
</gene>
<reference evidence="2 3" key="1">
    <citation type="journal article" date="2020" name="Nature">
        <title>Six reference-quality genomes reveal evolution of bat adaptations.</title>
        <authorList>
            <person name="Jebb D."/>
            <person name="Huang Z."/>
            <person name="Pippel M."/>
            <person name="Hughes G.M."/>
            <person name="Lavrichenko K."/>
            <person name="Devanna P."/>
            <person name="Winkler S."/>
            <person name="Jermiin L.S."/>
            <person name="Skirmuntt E.C."/>
            <person name="Katzourakis A."/>
            <person name="Burkitt-Gray L."/>
            <person name="Ray D.A."/>
            <person name="Sullivan K.A.M."/>
            <person name="Roscito J.G."/>
            <person name="Kirilenko B.M."/>
            <person name="Davalos L.M."/>
            <person name="Corthals A.P."/>
            <person name="Power M.L."/>
            <person name="Jones G."/>
            <person name="Ransome R.D."/>
            <person name="Dechmann D.K.N."/>
            <person name="Locatelli A.G."/>
            <person name="Puechmaille S.J."/>
            <person name="Fedrigo O."/>
            <person name="Jarvis E.D."/>
            <person name="Hiller M."/>
            <person name="Vernes S.C."/>
            <person name="Myers E.W."/>
            <person name="Teeling E.C."/>
        </authorList>
    </citation>
    <scope>NUCLEOTIDE SEQUENCE [LARGE SCALE GENOMIC DNA]</scope>
    <source>
        <strain evidence="2">Bat1K_MPI-CBG_1</strain>
    </source>
</reference>
<name>A0A834EA79_9CHIR</name>
<evidence type="ECO:0000256" key="1">
    <source>
        <dbReference type="SAM" id="MobiDB-lite"/>
    </source>
</evidence>
<proteinExistence type="predicted"/>
<organism evidence="2 3">
    <name type="scientific">Phyllostomus discolor</name>
    <name type="common">pale spear-nosed bat</name>
    <dbReference type="NCBI Taxonomy" id="89673"/>
    <lineage>
        <taxon>Eukaryota</taxon>
        <taxon>Metazoa</taxon>
        <taxon>Chordata</taxon>
        <taxon>Craniata</taxon>
        <taxon>Vertebrata</taxon>
        <taxon>Euteleostomi</taxon>
        <taxon>Mammalia</taxon>
        <taxon>Eutheria</taxon>
        <taxon>Laurasiatheria</taxon>
        <taxon>Chiroptera</taxon>
        <taxon>Yangochiroptera</taxon>
        <taxon>Phyllostomidae</taxon>
        <taxon>Phyllostominae</taxon>
        <taxon>Phyllostomus</taxon>
    </lineage>
</organism>
<accession>A0A834EA79</accession>
<evidence type="ECO:0000313" key="3">
    <source>
        <dbReference type="Proteomes" id="UP000664940"/>
    </source>
</evidence>
<comment type="caution">
    <text evidence="2">The sequence shown here is derived from an EMBL/GenBank/DDBJ whole genome shotgun (WGS) entry which is preliminary data.</text>
</comment>
<feature type="region of interest" description="Disordered" evidence="1">
    <location>
        <begin position="171"/>
        <end position="199"/>
    </location>
</feature>
<sequence length="199" mass="21207">MGPATRFGGPRGPPIATFLYGEEPSLARLRCHGNPPRCKVDVLLRQSRTLRLAQRGPSLTGVRGDPFPVHGQNPPFCKPQPACLNHGGVSFVKTAQGKGDGAPPTSPQSLGTCCPPHVTAPSPACRSSSLAPFRRDLSFLPRTGWPDLCFYSDGLRDHLCLTEHGYRRLSPCGRSPGQAPPPAWGWDEGPSVQGPDSGP</sequence>
<evidence type="ECO:0000313" key="2">
    <source>
        <dbReference type="EMBL" id="KAF6109461.1"/>
    </source>
</evidence>
<dbReference type="EMBL" id="JABVXQ010000005">
    <property type="protein sequence ID" value="KAF6109461.1"/>
    <property type="molecule type" value="Genomic_DNA"/>
</dbReference>